<evidence type="ECO:0000313" key="3">
    <source>
        <dbReference type="Proteomes" id="UP000663891"/>
    </source>
</evidence>
<keyword evidence="1" id="KW-1133">Transmembrane helix</keyword>
<evidence type="ECO:0000256" key="1">
    <source>
        <dbReference type="SAM" id="Phobius"/>
    </source>
</evidence>
<dbReference type="Proteomes" id="UP000663891">
    <property type="component" value="Unassembled WGS sequence"/>
</dbReference>
<feature type="transmembrane region" description="Helical" evidence="1">
    <location>
        <begin position="37"/>
        <end position="57"/>
    </location>
</feature>
<feature type="transmembrane region" description="Helical" evidence="1">
    <location>
        <begin position="1049"/>
        <end position="1069"/>
    </location>
</feature>
<feature type="transmembrane region" description="Helical" evidence="1">
    <location>
        <begin position="948"/>
        <end position="977"/>
    </location>
</feature>
<name>A0A814VZB1_9BILA</name>
<keyword evidence="1" id="KW-0472">Membrane</keyword>
<reference evidence="2" key="1">
    <citation type="submission" date="2021-02" db="EMBL/GenBank/DDBJ databases">
        <authorList>
            <person name="Nowell W R."/>
        </authorList>
    </citation>
    <scope>NUCLEOTIDE SEQUENCE</scope>
</reference>
<feature type="transmembrane region" description="Helical" evidence="1">
    <location>
        <begin position="608"/>
        <end position="626"/>
    </location>
</feature>
<comment type="caution">
    <text evidence="2">The sequence shown here is derived from an EMBL/GenBank/DDBJ whole genome shotgun (WGS) entry which is preliminary data.</text>
</comment>
<organism evidence="2 3">
    <name type="scientific">Adineta steineri</name>
    <dbReference type="NCBI Taxonomy" id="433720"/>
    <lineage>
        <taxon>Eukaryota</taxon>
        <taxon>Metazoa</taxon>
        <taxon>Spiralia</taxon>
        <taxon>Gnathifera</taxon>
        <taxon>Rotifera</taxon>
        <taxon>Eurotatoria</taxon>
        <taxon>Bdelloidea</taxon>
        <taxon>Adinetida</taxon>
        <taxon>Adinetidae</taxon>
        <taxon>Adineta</taxon>
    </lineage>
</organism>
<gene>
    <name evidence="2" type="ORF">VCS650_LOCUS25227</name>
</gene>
<proteinExistence type="predicted"/>
<evidence type="ECO:0000313" key="2">
    <source>
        <dbReference type="EMBL" id="CAF1194050.1"/>
    </source>
</evidence>
<protein>
    <submittedName>
        <fullName evidence="2">Uncharacterized protein</fullName>
    </submittedName>
</protein>
<dbReference type="OrthoDB" id="10032007at2759"/>
<accession>A0A814VZB1</accession>
<dbReference type="EMBL" id="CAJNON010000321">
    <property type="protein sequence ID" value="CAF1194050.1"/>
    <property type="molecule type" value="Genomic_DNA"/>
</dbReference>
<feature type="transmembrane region" description="Helical" evidence="1">
    <location>
        <begin position="521"/>
        <end position="547"/>
    </location>
</feature>
<sequence length="1429" mass="164857">MWTKSHQYITTLNIFENVDKPNPSDEELNAQRKWTRAYIVVLIVIVTSVMYITMLSYQTVTTIVDKPTLDEYANLPKSADCLCTNLSIPYYTFINFNPQFHEICKSHFIELNGEWMSLLYNSYIDQLPNKRNRHTFQGIAIFHFQAIQAMCRMAVMAVNNELTLFLNSTLTTVEILEPDLFEKKINTTINNFCLNTMRSTFLYPLQLIRNMYSGNGLISALATNWYPVIAFEATIGTIYMKAQKYNLSSCNCATRPACVEPISLELNSGPNWTVPGMMIGCLPLESMLESTLECIYDQDCLDTITETLLANGKLMSEDFLLAEAPSRISAFQRNALDAFDYKLMFIREMIAGNALLSSTATIFQTTFQYNVYKDGPRWEGTYSDVTFFQSDKSSCICREQFTCSTPAVFLDNSNKSSAYFYIIDGWYIGCRPIDSLLSSTLKTFYNQTMINSLLQFFDNTSSNFTYLDASKESIFDLNTTLSTIIKSGFIEKWIQNINYSLYFNHCAPKLCFYTINKRFNIYYIITTIISVYGGLSIVLSLIIPAIVKSITQHNAETSPRDYSFRRLKQLIITWLRQLIPALIEMNIFRSSTHLEPSDIYQQRWSSRLYVTFLSIFFISITIYTAATKETVHTELIKPSFDEVLNLQQETSLSSLQCPCSQLSSSFKYSIELIPTYHEICDSDFVLDEWIRLMLPLEHYHPYNFEQNGPIFKLLQSFCKLAKITINNALNIFYASQLVTPNLITEDLFKSLMISECEYFKHVTPNRFSYLLEFTRQTMKVNQFTYGIYTNYYILMENNTGHVLVYIHFRGSWYYHINEIFCSLMFDPACILQTVLYTKNIYGYFIAEPLPGFYTSVFYVNSLLLTQLQCLYNQSCVNIINSVIADPFYPFNFTALSQTSRFPNNVTIDFLSKHLFTESWSQTPSYMGYFEQCQPHSCSYTTSQRRTFVLLMMTVIGLSSTVSIILRFISPFIISFILKRCRRTQQTSSSDDNQRGSIYLVIGYFSIRTYIVNMWTKSHQYIITLNIFENVDKPNPSDEELNAQRKWTRAYIVVLIVIMTSVIYITMLSYQTVTTIVDKPTLDEYANLPKSADCLCTNLSIPYHTFVNFNPQFHEICKSHFIEPNGEWMSLLYKSYTDQIPNKRNLRTFQRMAIFHFQAIQAMCRMVIMAVNNELTLFLNSTLTTVEILESDLFEKKINATINNFCLNTMRSNFLYSLQLIRNMYSGNGLISALTTSWYPVVAFKATIGTLYMQAQEYNLSSCNCATMPACVEPISLKLNSGSNWTVPGMMIGCLPLESMLESTLECIYDQDCLDTITETLLAKSIRPLSSTRTRFKPINTTKLITIASELFIEDWGVEFAYEKYFASCQPKTCSYTSLERFRIKDSMGTILTIYGGICILLQFIIPIGFKLVYKCFSRRNRQITAMDTT</sequence>
<feature type="transmembrane region" description="Helical" evidence="1">
    <location>
        <begin position="1391"/>
        <end position="1413"/>
    </location>
</feature>
<keyword evidence="1" id="KW-0812">Transmembrane</keyword>